<keyword evidence="3" id="KW-1185">Reference proteome</keyword>
<protein>
    <submittedName>
        <fullName evidence="2">Uncharacterized protein</fullName>
    </submittedName>
</protein>
<name>A0A6G1EZ90_9ORYZ</name>
<dbReference type="AlphaFoldDB" id="A0A6G1EZ90"/>
<dbReference type="EMBL" id="SPHZ02000002">
    <property type="protein sequence ID" value="KAF0929954.1"/>
    <property type="molecule type" value="Genomic_DNA"/>
</dbReference>
<evidence type="ECO:0000256" key="1">
    <source>
        <dbReference type="SAM" id="MobiDB-lite"/>
    </source>
</evidence>
<feature type="region of interest" description="Disordered" evidence="1">
    <location>
        <begin position="1"/>
        <end position="65"/>
    </location>
</feature>
<reference evidence="2 3" key="1">
    <citation type="submission" date="2019-11" db="EMBL/GenBank/DDBJ databases">
        <title>Whole genome sequence of Oryza granulata.</title>
        <authorList>
            <person name="Li W."/>
        </authorList>
    </citation>
    <scope>NUCLEOTIDE SEQUENCE [LARGE SCALE GENOMIC DNA]</scope>
    <source>
        <strain evidence="3">cv. Menghai</strain>
        <tissue evidence="2">Leaf</tissue>
    </source>
</reference>
<comment type="caution">
    <text evidence="2">The sequence shown here is derived from an EMBL/GenBank/DDBJ whole genome shotgun (WGS) entry which is preliminary data.</text>
</comment>
<sequence length="65" mass="7289">MATWNRRGRSYINTRSGGVAAAGGHRAPNGLRLRRRLGEDDLSDPTSEENKTKHARLNMSYAYNN</sequence>
<dbReference type="Proteomes" id="UP000479710">
    <property type="component" value="Unassembled WGS sequence"/>
</dbReference>
<organism evidence="2 3">
    <name type="scientific">Oryza meyeriana var. granulata</name>
    <dbReference type="NCBI Taxonomy" id="110450"/>
    <lineage>
        <taxon>Eukaryota</taxon>
        <taxon>Viridiplantae</taxon>
        <taxon>Streptophyta</taxon>
        <taxon>Embryophyta</taxon>
        <taxon>Tracheophyta</taxon>
        <taxon>Spermatophyta</taxon>
        <taxon>Magnoliopsida</taxon>
        <taxon>Liliopsida</taxon>
        <taxon>Poales</taxon>
        <taxon>Poaceae</taxon>
        <taxon>BOP clade</taxon>
        <taxon>Oryzoideae</taxon>
        <taxon>Oryzeae</taxon>
        <taxon>Oryzinae</taxon>
        <taxon>Oryza</taxon>
        <taxon>Oryza meyeriana</taxon>
    </lineage>
</organism>
<gene>
    <name evidence="2" type="ORF">E2562_027083</name>
</gene>
<proteinExistence type="predicted"/>
<accession>A0A6G1EZ90</accession>
<evidence type="ECO:0000313" key="2">
    <source>
        <dbReference type="EMBL" id="KAF0929954.1"/>
    </source>
</evidence>
<evidence type="ECO:0000313" key="3">
    <source>
        <dbReference type="Proteomes" id="UP000479710"/>
    </source>
</evidence>